<dbReference type="Proteomes" id="UP000008177">
    <property type="component" value="Unplaced contigs"/>
</dbReference>
<name>G2YNS4_BOTF4</name>
<gene>
    <name evidence="1" type="ORF">BofuT4_uP122910.1</name>
</gene>
<dbReference type="InParanoid" id="G2YNS4"/>
<accession>G2YNS4</accession>
<protein>
    <submittedName>
        <fullName evidence="1">Uncharacterized protein</fullName>
    </submittedName>
</protein>
<evidence type="ECO:0000313" key="2">
    <source>
        <dbReference type="Proteomes" id="UP000008177"/>
    </source>
</evidence>
<dbReference type="AlphaFoldDB" id="G2YNS4"/>
<dbReference type="HOGENOM" id="CLU_3191244_0_0_1"/>
<evidence type="ECO:0000313" key="1">
    <source>
        <dbReference type="EMBL" id="CCD53272.1"/>
    </source>
</evidence>
<sequence length="46" mass="5476">MLLFLCFDLEVTERKQLLFMIHFIFTYPKIPLNTVLDASENTNQVK</sequence>
<reference evidence="2" key="1">
    <citation type="journal article" date="2011" name="PLoS Genet.">
        <title>Genomic analysis of the necrotrophic fungal pathogens Sclerotinia sclerotiorum and Botrytis cinerea.</title>
        <authorList>
            <person name="Amselem J."/>
            <person name="Cuomo C.A."/>
            <person name="van Kan J.A."/>
            <person name="Viaud M."/>
            <person name="Benito E.P."/>
            <person name="Couloux A."/>
            <person name="Coutinho P.M."/>
            <person name="de Vries R.P."/>
            <person name="Dyer P.S."/>
            <person name="Fillinger S."/>
            <person name="Fournier E."/>
            <person name="Gout L."/>
            <person name="Hahn M."/>
            <person name="Kohn L."/>
            <person name="Lapalu N."/>
            <person name="Plummer K.M."/>
            <person name="Pradier J.M."/>
            <person name="Quevillon E."/>
            <person name="Sharon A."/>
            <person name="Simon A."/>
            <person name="ten Have A."/>
            <person name="Tudzynski B."/>
            <person name="Tudzynski P."/>
            <person name="Wincker P."/>
            <person name="Andrew M."/>
            <person name="Anthouard V."/>
            <person name="Beever R.E."/>
            <person name="Beffa R."/>
            <person name="Benoit I."/>
            <person name="Bouzid O."/>
            <person name="Brault B."/>
            <person name="Chen Z."/>
            <person name="Choquer M."/>
            <person name="Collemare J."/>
            <person name="Cotton P."/>
            <person name="Danchin E.G."/>
            <person name="Da Silva C."/>
            <person name="Gautier A."/>
            <person name="Giraud C."/>
            <person name="Giraud T."/>
            <person name="Gonzalez C."/>
            <person name="Grossetete S."/>
            <person name="Guldener U."/>
            <person name="Henrissat B."/>
            <person name="Howlett B.J."/>
            <person name="Kodira C."/>
            <person name="Kretschmer M."/>
            <person name="Lappartient A."/>
            <person name="Leroch M."/>
            <person name="Levis C."/>
            <person name="Mauceli E."/>
            <person name="Neuveglise C."/>
            <person name="Oeser B."/>
            <person name="Pearson M."/>
            <person name="Poulain J."/>
            <person name="Poussereau N."/>
            <person name="Quesneville H."/>
            <person name="Rascle C."/>
            <person name="Schumacher J."/>
            <person name="Segurens B."/>
            <person name="Sexton A."/>
            <person name="Silva E."/>
            <person name="Sirven C."/>
            <person name="Soanes D.M."/>
            <person name="Talbot N.J."/>
            <person name="Templeton M."/>
            <person name="Yandava C."/>
            <person name="Yarden O."/>
            <person name="Zeng Q."/>
            <person name="Rollins J.A."/>
            <person name="Lebrun M.H."/>
            <person name="Dickman M."/>
        </authorList>
    </citation>
    <scope>NUCLEOTIDE SEQUENCE [LARGE SCALE GENOMIC DNA]</scope>
    <source>
        <strain evidence="2">T4</strain>
    </source>
</reference>
<dbReference type="EMBL" id="FQ790346">
    <property type="protein sequence ID" value="CCD53272.1"/>
    <property type="molecule type" value="Genomic_DNA"/>
</dbReference>
<organism evidence="1 2">
    <name type="scientific">Botryotinia fuckeliana (strain T4)</name>
    <name type="common">Noble rot fungus</name>
    <name type="synonym">Botrytis cinerea</name>
    <dbReference type="NCBI Taxonomy" id="999810"/>
    <lineage>
        <taxon>Eukaryota</taxon>
        <taxon>Fungi</taxon>
        <taxon>Dikarya</taxon>
        <taxon>Ascomycota</taxon>
        <taxon>Pezizomycotina</taxon>
        <taxon>Leotiomycetes</taxon>
        <taxon>Helotiales</taxon>
        <taxon>Sclerotiniaceae</taxon>
        <taxon>Botrytis</taxon>
    </lineage>
</organism>
<proteinExistence type="predicted"/>